<dbReference type="Pfam" id="PF07969">
    <property type="entry name" value="Amidohydro_3"/>
    <property type="match status" value="1"/>
</dbReference>
<proteinExistence type="predicted"/>
<dbReference type="SUPFAM" id="SSF51556">
    <property type="entry name" value="Metallo-dependent hydrolases"/>
    <property type="match status" value="1"/>
</dbReference>
<dbReference type="CDD" id="cd01300">
    <property type="entry name" value="YtcJ_like"/>
    <property type="match status" value="1"/>
</dbReference>
<gene>
    <name evidence="3" type="ORF">HNR40_005259</name>
</gene>
<keyword evidence="4" id="KW-1185">Reference proteome</keyword>
<feature type="domain" description="Amidohydrolase 3" evidence="2">
    <location>
        <begin position="79"/>
        <end position="585"/>
    </location>
</feature>
<comment type="caution">
    <text evidence="3">The sequence shown here is derived from an EMBL/GenBank/DDBJ whole genome shotgun (WGS) entry which is preliminary data.</text>
</comment>
<dbReference type="EMBL" id="JACHIN010000007">
    <property type="protein sequence ID" value="MBB5079773.1"/>
    <property type="molecule type" value="Genomic_DNA"/>
</dbReference>
<evidence type="ECO:0000313" key="3">
    <source>
        <dbReference type="EMBL" id="MBB5079773.1"/>
    </source>
</evidence>
<dbReference type="Gene3D" id="2.30.40.10">
    <property type="entry name" value="Urease, subunit C, domain 1"/>
    <property type="match status" value="1"/>
</dbReference>
<keyword evidence="1" id="KW-0732">Signal</keyword>
<dbReference type="InterPro" id="IPR011059">
    <property type="entry name" value="Metal-dep_hydrolase_composite"/>
</dbReference>
<sequence length="592" mass="63736">MHNHLSRRAAIISGALAAAFARPAPANADTSADYVFTNGFIYTVDARDSVHQALAVRGGRIVYVGTAKGARAHTGKATKVVDLKGRMLMPGLHDGHVHEMSGGEGLLACDLKYAAMTVEEMREIIQKYLGETADEEPDGWVSVVNWYQQAIRPAGTKLSKADLDALDTRRPIVVSSSDGHTTLVNSRALKLAGITAKTKNPPGGVIERDADGEPTGLLQDGASGLVTAKIPEPTGQDNLKVARTALAALAAQGVTTFMDAIASEEALKAFTTLADQGKLTARAHFALAVRVTDRDPGPRLLRTRRKYHGGATKVRPGIAVNNAKLFIDGVLQYPAQTAALLEPYLVHKHDHWVKGKKVGEQYWTQDGMNAIVAKVAAAGFDPHIHAIGDKAVRIALNAFSAMRAAGHKKIRPAIAHAELVDPADIPRFAKLNVTASMGFHWAKPAPDSVEAVKPYLGAKRWKNYEPEGDLWRAGGRISLGSDWPVDPLDEWTAIKTVITRTASRKSPFAKFGVMTPHQRLTRAAALRAATFNGAYQLRQDAHTGSLEVGKLADLIVLDRNVMKVQAERIAETKVLLTMVGGRVVHRLSGFAD</sequence>
<name>A0A7W8A7R2_9ACTN</name>
<dbReference type="Proteomes" id="UP000568380">
    <property type="component" value="Unassembled WGS sequence"/>
</dbReference>
<dbReference type="SUPFAM" id="SSF51338">
    <property type="entry name" value="Composite domain of metallo-dependent hydrolases"/>
    <property type="match status" value="1"/>
</dbReference>
<reference evidence="3 4" key="1">
    <citation type="submission" date="2020-08" db="EMBL/GenBank/DDBJ databases">
        <title>Genomic Encyclopedia of Type Strains, Phase IV (KMG-IV): sequencing the most valuable type-strain genomes for metagenomic binning, comparative biology and taxonomic classification.</title>
        <authorList>
            <person name="Goeker M."/>
        </authorList>
    </citation>
    <scope>NUCLEOTIDE SEQUENCE [LARGE SCALE GENOMIC DNA]</scope>
    <source>
        <strain evidence="3 4">DSM 45385</strain>
    </source>
</reference>
<feature type="signal peptide" evidence="1">
    <location>
        <begin position="1"/>
        <end position="28"/>
    </location>
</feature>
<dbReference type="GO" id="GO:0016810">
    <property type="term" value="F:hydrolase activity, acting on carbon-nitrogen (but not peptide) bonds"/>
    <property type="evidence" value="ECO:0007669"/>
    <property type="project" value="InterPro"/>
</dbReference>
<evidence type="ECO:0000313" key="4">
    <source>
        <dbReference type="Proteomes" id="UP000568380"/>
    </source>
</evidence>
<protein>
    <recommendedName>
        <fullName evidence="2">Amidohydrolase 3 domain-containing protein</fullName>
    </recommendedName>
</protein>
<dbReference type="RefSeq" id="WP_221340828.1">
    <property type="nucleotide sequence ID" value="NZ_JACHIN010000007.1"/>
</dbReference>
<dbReference type="InterPro" id="IPR033932">
    <property type="entry name" value="YtcJ-like"/>
</dbReference>
<dbReference type="InterPro" id="IPR013108">
    <property type="entry name" value="Amidohydro_3"/>
</dbReference>
<dbReference type="PANTHER" id="PTHR22642">
    <property type="entry name" value="IMIDAZOLONEPROPIONASE"/>
    <property type="match status" value="1"/>
</dbReference>
<evidence type="ECO:0000259" key="2">
    <source>
        <dbReference type="Pfam" id="PF07969"/>
    </source>
</evidence>
<dbReference type="AlphaFoldDB" id="A0A7W8A7R2"/>
<dbReference type="InterPro" id="IPR032466">
    <property type="entry name" value="Metal_Hydrolase"/>
</dbReference>
<organism evidence="3 4">
    <name type="scientific">Nonomuraea endophytica</name>
    <dbReference type="NCBI Taxonomy" id="714136"/>
    <lineage>
        <taxon>Bacteria</taxon>
        <taxon>Bacillati</taxon>
        <taxon>Actinomycetota</taxon>
        <taxon>Actinomycetes</taxon>
        <taxon>Streptosporangiales</taxon>
        <taxon>Streptosporangiaceae</taxon>
        <taxon>Nonomuraea</taxon>
    </lineage>
</organism>
<evidence type="ECO:0000256" key="1">
    <source>
        <dbReference type="SAM" id="SignalP"/>
    </source>
</evidence>
<dbReference type="Gene3D" id="3.10.310.70">
    <property type="match status" value="1"/>
</dbReference>
<dbReference type="PANTHER" id="PTHR22642:SF2">
    <property type="entry name" value="PROTEIN LONG AFTER FAR-RED 3"/>
    <property type="match status" value="1"/>
</dbReference>
<dbReference type="Gene3D" id="3.20.20.140">
    <property type="entry name" value="Metal-dependent hydrolases"/>
    <property type="match status" value="1"/>
</dbReference>
<feature type="chain" id="PRO_5030557515" description="Amidohydrolase 3 domain-containing protein" evidence="1">
    <location>
        <begin position="29"/>
        <end position="592"/>
    </location>
</feature>
<accession>A0A7W8A7R2</accession>